<evidence type="ECO:0000313" key="2">
    <source>
        <dbReference type="Proteomes" id="UP000838756"/>
    </source>
</evidence>
<reference evidence="1" key="1">
    <citation type="submission" date="2022-03" db="EMBL/GenBank/DDBJ databases">
        <authorList>
            <person name="Lindestad O."/>
        </authorList>
    </citation>
    <scope>NUCLEOTIDE SEQUENCE</scope>
</reference>
<dbReference type="Proteomes" id="UP000838756">
    <property type="component" value="Unassembled WGS sequence"/>
</dbReference>
<accession>A0A8S4S0A6</accession>
<comment type="caution">
    <text evidence="1">The sequence shown here is derived from an EMBL/GenBank/DDBJ whole genome shotgun (WGS) entry which is preliminary data.</text>
</comment>
<protein>
    <submittedName>
        <fullName evidence="1">Jg20546 protein</fullName>
    </submittedName>
</protein>
<dbReference type="AlphaFoldDB" id="A0A8S4S0A6"/>
<evidence type="ECO:0000313" key="1">
    <source>
        <dbReference type="EMBL" id="CAH2243246.1"/>
    </source>
</evidence>
<name>A0A8S4S0A6_9NEOP</name>
<organism evidence="1 2">
    <name type="scientific">Pararge aegeria aegeria</name>
    <dbReference type="NCBI Taxonomy" id="348720"/>
    <lineage>
        <taxon>Eukaryota</taxon>
        <taxon>Metazoa</taxon>
        <taxon>Ecdysozoa</taxon>
        <taxon>Arthropoda</taxon>
        <taxon>Hexapoda</taxon>
        <taxon>Insecta</taxon>
        <taxon>Pterygota</taxon>
        <taxon>Neoptera</taxon>
        <taxon>Endopterygota</taxon>
        <taxon>Lepidoptera</taxon>
        <taxon>Glossata</taxon>
        <taxon>Ditrysia</taxon>
        <taxon>Papilionoidea</taxon>
        <taxon>Nymphalidae</taxon>
        <taxon>Satyrinae</taxon>
        <taxon>Satyrini</taxon>
        <taxon>Parargina</taxon>
        <taxon>Pararge</taxon>
    </lineage>
</organism>
<proteinExistence type="predicted"/>
<keyword evidence="2" id="KW-1185">Reference proteome</keyword>
<gene>
    <name evidence="1" type="primary">jg20546</name>
    <name evidence="1" type="ORF">PAEG_LOCUS19414</name>
</gene>
<dbReference type="EMBL" id="CAKXAJ010025725">
    <property type="protein sequence ID" value="CAH2243246.1"/>
    <property type="molecule type" value="Genomic_DNA"/>
</dbReference>
<sequence>MPAATRHGVTASQRDGTVDAACEAALAGCGGRERRVGSSRDVRLARLQATTGGTRQARRPQAARTAQPAHGWVFTVTLLTPHQIISHRIIPHALKHNCK</sequence>